<evidence type="ECO:0000313" key="2">
    <source>
        <dbReference type="EMBL" id="KKM04048.1"/>
    </source>
</evidence>
<name>A0A0F9JYR5_9ZZZZ</name>
<keyword evidence="1" id="KW-0812">Transmembrane</keyword>
<dbReference type="AlphaFoldDB" id="A0A0F9JYR5"/>
<accession>A0A0F9JYR5</accession>
<protein>
    <submittedName>
        <fullName evidence="2">Uncharacterized protein</fullName>
    </submittedName>
</protein>
<keyword evidence="1" id="KW-0472">Membrane</keyword>
<comment type="caution">
    <text evidence="2">The sequence shown here is derived from an EMBL/GenBank/DDBJ whole genome shotgun (WGS) entry which is preliminary data.</text>
</comment>
<keyword evidence="1" id="KW-1133">Transmembrane helix</keyword>
<proteinExistence type="predicted"/>
<evidence type="ECO:0000256" key="1">
    <source>
        <dbReference type="SAM" id="Phobius"/>
    </source>
</evidence>
<reference evidence="2" key="1">
    <citation type="journal article" date="2015" name="Nature">
        <title>Complex archaea that bridge the gap between prokaryotes and eukaryotes.</title>
        <authorList>
            <person name="Spang A."/>
            <person name="Saw J.H."/>
            <person name="Jorgensen S.L."/>
            <person name="Zaremba-Niedzwiedzka K."/>
            <person name="Martijn J."/>
            <person name="Lind A.E."/>
            <person name="van Eijk R."/>
            <person name="Schleper C."/>
            <person name="Guy L."/>
            <person name="Ettema T.J."/>
        </authorList>
    </citation>
    <scope>NUCLEOTIDE SEQUENCE</scope>
</reference>
<organism evidence="2">
    <name type="scientific">marine sediment metagenome</name>
    <dbReference type="NCBI Taxonomy" id="412755"/>
    <lineage>
        <taxon>unclassified sequences</taxon>
        <taxon>metagenomes</taxon>
        <taxon>ecological metagenomes</taxon>
    </lineage>
</organism>
<dbReference type="EMBL" id="LAZR01016544">
    <property type="protein sequence ID" value="KKM04048.1"/>
    <property type="molecule type" value="Genomic_DNA"/>
</dbReference>
<sequence>MERLLSIDRRYIFVFVALAVTIPLLIKFDLPVPVTKEVKGIYNKIDSLPEGAHVLIAFDFDPASKEELLPMALALLHHCFRKNVKVVGMTLNPGGTGLANSAITDTGKQYEKIQGEDYVFLGYKTGVELVMINMGENIYSAFPKDFHGNATVDLPALKGVQSLTDFDYVIDLASGSSIEAWIAFGKEKYDFDLGAGCTAVIGPDMYPFLQAKQINGLMSGLKGAAEYEILINRESTAVAGMSPQSVVHVIVVLFVIFGNFLYFMSGRKR</sequence>
<feature type="transmembrane region" description="Helical" evidence="1">
    <location>
        <begin position="12"/>
        <end position="30"/>
    </location>
</feature>
<feature type="transmembrane region" description="Helical" evidence="1">
    <location>
        <begin position="245"/>
        <end position="264"/>
    </location>
</feature>
<gene>
    <name evidence="2" type="ORF">LCGC14_1768150</name>
</gene>